<proteinExistence type="inferred from homology"/>
<reference evidence="7" key="1">
    <citation type="submission" date="2021-03" db="EMBL/GenBank/DDBJ databases">
        <title>Whole genome sequence of Lactobacillus gasseri HL75.</title>
        <authorList>
            <person name="Kim J.-M."/>
            <person name="Chung S.H."/>
            <person name="Kim J.-S."/>
        </authorList>
    </citation>
    <scope>NUCLEOTIDE SEQUENCE</scope>
    <source>
        <strain evidence="7">HL75</strain>
    </source>
</reference>
<name>A0A8A4UYL8_LACGS</name>
<keyword evidence="4" id="KW-0788">Thiol protease</keyword>
<dbReference type="EMBL" id="CP071801">
    <property type="protein sequence ID" value="QTD66344.1"/>
    <property type="molecule type" value="Genomic_DNA"/>
</dbReference>
<comment type="similarity">
    <text evidence="5">Belongs to the Prp family.</text>
</comment>
<evidence type="ECO:0000256" key="1">
    <source>
        <dbReference type="ARBA" id="ARBA00022517"/>
    </source>
</evidence>
<dbReference type="AlphaFoldDB" id="A0A8A4UYL8"/>
<keyword evidence="2 7" id="KW-0645">Protease</keyword>
<dbReference type="Proteomes" id="UP000663932">
    <property type="component" value="Chromosome"/>
</dbReference>
<dbReference type="PANTHER" id="PTHR39178">
    <property type="entry name" value="HYPOTHETICAL RIBOSOME-ASSOCIATED PROTEIN"/>
    <property type="match status" value="1"/>
</dbReference>
<dbReference type="SUPFAM" id="SSF118010">
    <property type="entry name" value="TM1457-like"/>
    <property type="match status" value="1"/>
</dbReference>
<dbReference type="CDD" id="cd16332">
    <property type="entry name" value="Prp-like"/>
    <property type="match status" value="1"/>
</dbReference>
<accession>A0A8A4UYL8</accession>
<dbReference type="InterPro" id="IPR036764">
    <property type="entry name" value="Peptidase_Prp_sf"/>
</dbReference>
<evidence type="ECO:0000256" key="4">
    <source>
        <dbReference type="ARBA" id="ARBA00022807"/>
    </source>
</evidence>
<evidence type="ECO:0000256" key="3">
    <source>
        <dbReference type="ARBA" id="ARBA00022801"/>
    </source>
</evidence>
<dbReference type="InterPro" id="IPR007422">
    <property type="entry name" value="Peptidase_Prp"/>
</dbReference>
<sequence>MIRVRMIKKPDQTIIRVTGHAQYSVKGSDIVCASFSTLITHTVNNCTKVNVIDKDGLLTAVFSDPKSVENKILLSAFENTVNQLIDQYGQYISWC</sequence>
<gene>
    <name evidence="7" type="ORF">J3E67_000674</name>
</gene>
<evidence type="ECO:0000256" key="2">
    <source>
        <dbReference type="ARBA" id="ARBA00022670"/>
    </source>
</evidence>
<evidence type="ECO:0000313" key="8">
    <source>
        <dbReference type="Proteomes" id="UP000663932"/>
    </source>
</evidence>
<organism evidence="7 8">
    <name type="scientific">Lactobacillus gasseri</name>
    <dbReference type="NCBI Taxonomy" id="1596"/>
    <lineage>
        <taxon>Bacteria</taxon>
        <taxon>Bacillati</taxon>
        <taxon>Bacillota</taxon>
        <taxon>Bacilli</taxon>
        <taxon>Lactobacillales</taxon>
        <taxon>Lactobacillaceae</taxon>
        <taxon>Lactobacillus</taxon>
    </lineage>
</organism>
<dbReference type="PANTHER" id="PTHR39178:SF1">
    <property type="entry name" value="RIBOSOMAL-PROCESSING CYSTEINE PROTEASE PRP"/>
    <property type="match status" value="1"/>
</dbReference>
<evidence type="ECO:0000256" key="6">
    <source>
        <dbReference type="ARBA" id="ARBA00044538"/>
    </source>
</evidence>
<dbReference type="Gene3D" id="3.30.70.1490">
    <property type="entry name" value="Cysteine protease Prp"/>
    <property type="match status" value="1"/>
</dbReference>
<dbReference type="GO" id="GO:0042254">
    <property type="term" value="P:ribosome biogenesis"/>
    <property type="evidence" value="ECO:0007669"/>
    <property type="project" value="UniProtKB-KW"/>
</dbReference>
<dbReference type="GO" id="GO:0006508">
    <property type="term" value="P:proteolysis"/>
    <property type="evidence" value="ECO:0007669"/>
    <property type="project" value="UniProtKB-KW"/>
</dbReference>
<keyword evidence="1" id="KW-0690">Ribosome biogenesis</keyword>
<dbReference type="GO" id="GO:0008234">
    <property type="term" value="F:cysteine-type peptidase activity"/>
    <property type="evidence" value="ECO:0007669"/>
    <property type="project" value="UniProtKB-KW"/>
</dbReference>
<keyword evidence="3" id="KW-0378">Hydrolase</keyword>
<evidence type="ECO:0000313" key="7">
    <source>
        <dbReference type="EMBL" id="QTD66344.1"/>
    </source>
</evidence>
<protein>
    <recommendedName>
        <fullName evidence="6">Ribosomal processing cysteine protease Prp</fullName>
    </recommendedName>
</protein>
<dbReference type="Pfam" id="PF04327">
    <property type="entry name" value="Peptidase_Prp"/>
    <property type="match status" value="1"/>
</dbReference>
<evidence type="ECO:0000256" key="5">
    <source>
        <dbReference type="ARBA" id="ARBA00044503"/>
    </source>
</evidence>